<organism evidence="1">
    <name type="scientific">Siphoviridae sp. ctLqe90</name>
    <dbReference type="NCBI Taxonomy" id="2825456"/>
    <lineage>
        <taxon>Viruses</taxon>
        <taxon>Duplodnaviria</taxon>
        <taxon>Heunggongvirae</taxon>
        <taxon>Uroviricota</taxon>
        <taxon>Caudoviricetes</taxon>
    </lineage>
</organism>
<protein>
    <submittedName>
        <fullName evidence="1">Cytochrome c oxidase subunit 1</fullName>
    </submittedName>
</protein>
<reference evidence="1" key="1">
    <citation type="journal article" date="2021" name="Proc. Natl. Acad. Sci. U.S.A.">
        <title>A Catalog of Tens of Thousands of Viruses from Human Metagenomes Reveals Hidden Associations with Chronic Diseases.</title>
        <authorList>
            <person name="Tisza M.J."/>
            <person name="Buck C.B."/>
        </authorList>
    </citation>
    <scope>NUCLEOTIDE SEQUENCE</scope>
    <source>
        <strain evidence="1">CtLqe90</strain>
    </source>
</reference>
<accession>A0A8S5Q3I4</accession>
<proteinExistence type="predicted"/>
<dbReference type="EMBL" id="BK015564">
    <property type="protein sequence ID" value="DAE13401.1"/>
    <property type="molecule type" value="Genomic_DNA"/>
</dbReference>
<evidence type="ECO:0000313" key="1">
    <source>
        <dbReference type="EMBL" id="DAE13401.1"/>
    </source>
</evidence>
<sequence length="43" mass="4694">MNNLRVGCSQFYRRLINTCPSKWVAANGKVSMSAGSNVTGNNF</sequence>
<name>A0A8S5Q3I4_9CAUD</name>